<organism evidence="1 2">
    <name type="scientific">Cymbomonas tetramitiformis</name>
    <dbReference type="NCBI Taxonomy" id="36881"/>
    <lineage>
        <taxon>Eukaryota</taxon>
        <taxon>Viridiplantae</taxon>
        <taxon>Chlorophyta</taxon>
        <taxon>Pyramimonadophyceae</taxon>
        <taxon>Pyramimonadales</taxon>
        <taxon>Pyramimonadaceae</taxon>
        <taxon>Cymbomonas</taxon>
    </lineage>
</organism>
<comment type="caution">
    <text evidence="1">The sequence shown here is derived from an EMBL/GenBank/DDBJ whole genome shotgun (WGS) entry which is preliminary data.</text>
</comment>
<evidence type="ECO:0000313" key="1">
    <source>
        <dbReference type="EMBL" id="KAK3252496.1"/>
    </source>
</evidence>
<dbReference type="Proteomes" id="UP001190700">
    <property type="component" value="Unassembled WGS sequence"/>
</dbReference>
<dbReference type="AlphaFoldDB" id="A0AAE0CCF8"/>
<protein>
    <submittedName>
        <fullName evidence="1">Uncharacterized protein</fullName>
    </submittedName>
</protein>
<sequence>MQAAARLHPQQLTAPRPKAKLHNRFCVQETWDWLLETEERLRLRMAAMLDEAVSELRSCTLASRINNSVAVTAAQAQGESKTERTWLPASTREHALMDAEDRCDGGASRKKAENHQALKQKLAIFRLGVGRLQEVLQLWTRYRDATWRRSIPGRMGAAGRNV</sequence>
<name>A0AAE0CCF8_9CHLO</name>
<keyword evidence="2" id="KW-1185">Reference proteome</keyword>
<accession>A0AAE0CCF8</accession>
<dbReference type="EMBL" id="LGRX02025378">
    <property type="protein sequence ID" value="KAK3252496.1"/>
    <property type="molecule type" value="Genomic_DNA"/>
</dbReference>
<gene>
    <name evidence="1" type="ORF">CYMTET_38206</name>
</gene>
<evidence type="ECO:0000313" key="2">
    <source>
        <dbReference type="Proteomes" id="UP001190700"/>
    </source>
</evidence>
<proteinExistence type="predicted"/>
<reference evidence="1 2" key="1">
    <citation type="journal article" date="2015" name="Genome Biol. Evol.">
        <title>Comparative Genomics of a Bacterivorous Green Alga Reveals Evolutionary Causalities and Consequences of Phago-Mixotrophic Mode of Nutrition.</title>
        <authorList>
            <person name="Burns J.A."/>
            <person name="Paasch A."/>
            <person name="Narechania A."/>
            <person name="Kim E."/>
        </authorList>
    </citation>
    <scope>NUCLEOTIDE SEQUENCE [LARGE SCALE GENOMIC DNA]</scope>
    <source>
        <strain evidence="1 2">PLY_AMNH</strain>
    </source>
</reference>